<dbReference type="RefSeq" id="WP_274691193.1">
    <property type="nucleotide sequence ID" value="NZ_JAPMOU010000045.1"/>
</dbReference>
<sequence>MKATIQGSLAVLNQAFSLIQQLSIDDYQTPAAPLNSSIGQHIRHVLDHYTHLQNWEPGSVLDYDQRKRGTEVESNPAAALNQIVSLQEWLKRLLELDNQSMTLRSLVVENPSPVSCVTSFQRELLFSASHAVHHYALISVILKLKKIPVDEAFGVAPATLEYQQQQLRKF</sequence>
<proteinExistence type="predicted"/>
<comment type="caution">
    <text evidence="2">The sequence shown here is derived from an EMBL/GenBank/DDBJ whole genome shotgun (WGS) entry which is preliminary data.</text>
</comment>
<dbReference type="EMBL" id="JAPMOU010000045">
    <property type="protein sequence ID" value="MDE1464885.1"/>
    <property type="molecule type" value="Genomic_DNA"/>
</dbReference>
<reference evidence="2 3" key="1">
    <citation type="submission" date="2022-11" db="EMBL/GenBank/DDBJ databases">
        <title>Spartinivicinus poritis sp. nov., isolated from scleractinian coral Porites lutea.</title>
        <authorList>
            <person name="Zhang G."/>
            <person name="Cai L."/>
            <person name="Wei Q."/>
        </authorList>
    </citation>
    <scope>NUCLEOTIDE SEQUENCE [LARGE SCALE GENOMIC DNA]</scope>
    <source>
        <strain evidence="2 3">A2-2</strain>
    </source>
</reference>
<evidence type="ECO:0000259" key="1">
    <source>
        <dbReference type="Pfam" id="PF12867"/>
    </source>
</evidence>
<dbReference type="Pfam" id="PF12867">
    <property type="entry name" value="DinB_2"/>
    <property type="match status" value="1"/>
</dbReference>
<name>A0ABT5UES7_9GAMM</name>
<keyword evidence="3" id="KW-1185">Reference proteome</keyword>
<feature type="domain" description="DinB-like" evidence="1">
    <location>
        <begin position="16"/>
        <end position="138"/>
    </location>
</feature>
<organism evidence="2 3">
    <name type="scientific">Spartinivicinus poritis</name>
    <dbReference type="NCBI Taxonomy" id="2994640"/>
    <lineage>
        <taxon>Bacteria</taxon>
        <taxon>Pseudomonadati</taxon>
        <taxon>Pseudomonadota</taxon>
        <taxon>Gammaproteobacteria</taxon>
        <taxon>Oceanospirillales</taxon>
        <taxon>Zooshikellaceae</taxon>
        <taxon>Spartinivicinus</taxon>
    </lineage>
</organism>
<dbReference type="InterPro" id="IPR034660">
    <property type="entry name" value="DinB/YfiT-like"/>
</dbReference>
<dbReference type="PANTHER" id="PTHR39473">
    <property type="match status" value="1"/>
</dbReference>
<dbReference type="PANTHER" id="PTHR39473:SF1">
    <property type="entry name" value="DINB-LIKE DOMAIN-CONTAINING PROTEIN"/>
    <property type="match status" value="1"/>
</dbReference>
<evidence type="ECO:0000313" key="3">
    <source>
        <dbReference type="Proteomes" id="UP001528823"/>
    </source>
</evidence>
<evidence type="ECO:0000313" key="2">
    <source>
        <dbReference type="EMBL" id="MDE1464885.1"/>
    </source>
</evidence>
<accession>A0ABT5UES7</accession>
<dbReference type="InterPro" id="IPR024775">
    <property type="entry name" value="DinB-like"/>
</dbReference>
<protein>
    <submittedName>
        <fullName evidence="2">DinB family protein</fullName>
    </submittedName>
</protein>
<dbReference type="Proteomes" id="UP001528823">
    <property type="component" value="Unassembled WGS sequence"/>
</dbReference>
<dbReference type="SUPFAM" id="SSF109854">
    <property type="entry name" value="DinB/YfiT-like putative metalloenzymes"/>
    <property type="match status" value="1"/>
</dbReference>
<gene>
    <name evidence="2" type="ORF">ORQ98_23255</name>
</gene>